<comment type="caution">
    <text evidence="1">The sequence shown here is derived from an EMBL/GenBank/DDBJ whole genome shotgun (WGS) entry which is preliminary data.</text>
</comment>
<gene>
    <name evidence="1" type="ORF">H9894_05925</name>
</gene>
<name>A0A9D1TQ38_9BACT</name>
<protein>
    <submittedName>
        <fullName evidence="1">Uncharacterized protein</fullName>
    </submittedName>
</protein>
<reference evidence="1" key="1">
    <citation type="journal article" date="2021" name="PeerJ">
        <title>Extensive microbial diversity within the chicken gut microbiome revealed by metagenomics and culture.</title>
        <authorList>
            <person name="Gilroy R."/>
            <person name="Ravi A."/>
            <person name="Getino M."/>
            <person name="Pursley I."/>
            <person name="Horton D.L."/>
            <person name="Alikhan N.F."/>
            <person name="Baker D."/>
            <person name="Gharbi K."/>
            <person name="Hall N."/>
            <person name="Watson M."/>
            <person name="Adriaenssens E.M."/>
            <person name="Foster-Nyarko E."/>
            <person name="Jarju S."/>
            <person name="Secka A."/>
            <person name="Antonio M."/>
            <person name="Oren A."/>
            <person name="Chaudhuri R.R."/>
            <person name="La Ragione R."/>
            <person name="Hildebrand F."/>
            <person name="Pallen M.J."/>
        </authorList>
    </citation>
    <scope>NUCLEOTIDE SEQUENCE</scope>
    <source>
        <strain evidence="1">ChiHecec2B26-446</strain>
    </source>
</reference>
<evidence type="ECO:0000313" key="1">
    <source>
        <dbReference type="EMBL" id="HIW00712.1"/>
    </source>
</evidence>
<accession>A0A9D1TQ38</accession>
<dbReference type="Proteomes" id="UP000886752">
    <property type="component" value="Unassembled WGS sequence"/>
</dbReference>
<evidence type="ECO:0000313" key="2">
    <source>
        <dbReference type="Proteomes" id="UP000886752"/>
    </source>
</evidence>
<dbReference type="AlphaFoldDB" id="A0A9D1TQ38"/>
<dbReference type="EMBL" id="DXHV01000060">
    <property type="protein sequence ID" value="HIW00712.1"/>
    <property type="molecule type" value="Genomic_DNA"/>
</dbReference>
<reference evidence="1" key="2">
    <citation type="submission" date="2021-04" db="EMBL/GenBank/DDBJ databases">
        <authorList>
            <person name="Gilroy R."/>
        </authorList>
    </citation>
    <scope>NUCLEOTIDE SEQUENCE</scope>
    <source>
        <strain evidence="1">ChiHecec2B26-446</strain>
    </source>
</reference>
<proteinExistence type="predicted"/>
<sequence>MLHTALSRCLGLVLFALKAARKIMQSMQARHEKKLFHILDLAYTVATTKEGRVRLFSMYALSRELS</sequence>
<organism evidence="1 2">
    <name type="scientific">Candidatus Desulfovibrio intestinipullorum</name>
    <dbReference type="NCBI Taxonomy" id="2838536"/>
    <lineage>
        <taxon>Bacteria</taxon>
        <taxon>Pseudomonadati</taxon>
        <taxon>Thermodesulfobacteriota</taxon>
        <taxon>Desulfovibrionia</taxon>
        <taxon>Desulfovibrionales</taxon>
        <taxon>Desulfovibrionaceae</taxon>
        <taxon>Desulfovibrio</taxon>
    </lineage>
</organism>